<sequence length="135" mass="15360">MLRIYVDAATKGNPGESGGGIVYLTDQSRQQLHVPLGIVSNHEAEFKVLIEALKQAIANEDNQQTVLLHSDSKIVVQTIEKNYAKNEKYQPYLAEYQQLEKNFPLLLIKWLPESQNKAADMLARQALQKFYSNKK</sequence>
<dbReference type="InterPro" id="IPR002156">
    <property type="entry name" value="RNaseH_domain"/>
</dbReference>
<dbReference type="Proteomes" id="UP000004846">
    <property type="component" value="Unassembled WGS sequence"/>
</dbReference>
<dbReference type="SUPFAM" id="SSF53098">
    <property type="entry name" value="Ribonuclease H-like"/>
    <property type="match status" value="1"/>
</dbReference>
<dbReference type="HOGENOM" id="CLU_095977_2_1_9"/>
<accession>A0A125W5W2</accession>
<dbReference type="Gene3D" id="3.30.420.10">
    <property type="entry name" value="Ribonuclease H-like superfamily/Ribonuclease H"/>
    <property type="match status" value="1"/>
</dbReference>
<dbReference type="EC" id="3.1.26.4" evidence="2"/>
<dbReference type="SMR" id="A0A125W5W2"/>
<dbReference type="GO" id="GO:0003676">
    <property type="term" value="F:nucleic acid binding"/>
    <property type="evidence" value="ECO:0007669"/>
    <property type="project" value="InterPro"/>
</dbReference>
<dbReference type="GeneID" id="60894024"/>
<dbReference type="RefSeq" id="WP_002364051.1">
    <property type="nucleotide sequence ID" value="NZ_GL454455.1"/>
</dbReference>
<dbReference type="CDD" id="cd09279">
    <property type="entry name" value="RNase_HI_like"/>
    <property type="match status" value="1"/>
</dbReference>
<gene>
    <name evidence="2" type="primary">rnhA</name>
    <name evidence="2" type="ORF">HMPREF9498_01673</name>
</gene>
<dbReference type="Pfam" id="PF13456">
    <property type="entry name" value="RVT_3"/>
    <property type="match status" value="1"/>
</dbReference>
<dbReference type="GO" id="GO:0004523">
    <property type="term" value="F:RNA-DNA hybrid ribonuclease activity"/>
    <property type="evidence" value="ECO:0007669"/>
    <property type="project" value="UniProtKB-EC"/>
</dbReference>
<comment type="caution">
    <text evidence="2">The sequence shown here is derived from an EMBL/GenBank/DDBJ whole genome shotgun (WGS) entry which is preliminary data.</text>
</comment>
<name>A0A125W5W2_ENTFL</name>
<keyword evidence="2" id="KW-0378">Hydrolase</keyword>
<feature type="domain" description="RNase H type-1" evidence="1">
    <location>
        <begin position="1"/>
        <end position="128"/>
    </location>
</feature>
<evidence type="ECO:0000313" key="3">
    <source>
        <dbReference type="Proteomes" id="UP000004846"/>
    </source>
</evidence>
<dbReference type="EMBL" id="AEBR01000054">
    <property type="protein sequence ID" value="EFM82735.1"/>
    <property type="molecule type" value="Genomic_DNA"/>
</dbReference>
<dbReference type="AlphaFoldDB" id="A0A125W5W2"/>
<evidence type="ECO:0000259" key="1">
    <source>
        <dbReference type="PROSITE" id="PS50879"/>
    </source>
</evidence>
<organism evidence="2 3">
    <name type="scientific">Enterococcus faecalis TX4248</name>
    <dbReference type="NCBI Taxonomy" id="749495"/>
    <lineage>
        <taxon>Bacteria</taxon>
        <taxon>Bacillati</taxon>
        <taxon>Bacillota</taxon>
        <taxon>Bacilli</taxon>
        <taxon>Lactobacillales</taxon>
        <taxon>Enterococcaceae</taxon>
        <taxon>Enterococcus</taxon>
    </lineage>
</organism>
<protein>
    <submittedName>
        <fullName evidence="2">Ribonuclease HI</fullName>
        <ecNumber evidence="2">3.1.26.4</ecNumber>
    </submittedName>
</protein>
<reference evidence="2 3" key="1">
    <citation type="submission" date="2010-07" db="EMBL/GenBank/DDBJ databases">
        <authorList>
            <person name="Sid Ahmed O."/>
        </authorList>
    </citation>
    <scope>NUCLEOTIDE SEQUENCE [LARGE SCALE GENOMIC DNA]</scope>
    <source>
        <strain evidence="2 3">TX4248</strain>
    </source>
</reference>
<proteinExistence type="predicted"/>
<dbReference type="InterPro" id="IPR012337">
    <property type="entry name" value="RNaseH-like_sf"/>
</dbReference>
<dbReference type="InterPro" id="IPR036397">
    <property type="entry name" value="RNaseH_sf"/>
</dbReference>
<evidence type="ECO:0000313" key="2">
    <source>
        <dbReference type="EMBL" id="EFM82735.1"/>
    </source>
</evidence>
<dbReference type="PROSITE" id="PS50879">
    <property type="entry name" value="RNASE_H_1"/>
    <property type="match status" value="1"/>
</dbReference>